<keyword evidence="2" id="KW-0479">Metal-binding</keyword>
<dbReference type="Pfam" id="PF01368">
    <property type="entry name" value="DHH"/>
    <property type="match status" value="1"/>
</dbReference>
<comment type="catalytic activity">
    <reaction evidence="1">
        <text>3',3'-c-di-AMP + H2O = 5'-O-phosphonoadenylyl-(3'-&gt;5')-adenosine + H(+)</text>
        <dbReference type="Rhea" id="RHEA:54420"/>
        <dbReference type="ChEBI" id="CHEBI:15377"/>
        <dbReference type="ChEBI" id="CHEBI:15378"/>
        <dbReference type="ChEBI" id="CHEBI:71500"/>
        <dbReference type="ChEBI" id="CHEBI:138171"/>
    </reaction>
</comment>
<feature type="binding site" evidence="2">
    <location>
        <position position="450"/>
    </location>
    <ligand>
        <name>Mn(2+)</name>
        <dbReference type="ChEBI" id="CHEBI:29035"/>
        <label>1</label>
    </ligand>
</feature>
<feature type="transmembrane region" description="Helical" evidence="3">
    <location>
        <begin position="21"/>
        <end position="37"/>
    </location>
</feature>
<comment type="caution">
    <text evidence="6">The sequence shown here is derived from an EMBL/GenBank/DDBJ whole genome shotgun (WGS) entry which is preliminary data.</text>
</comment>
<dbReference type="PIRSF" id="PIRSF026583">
    <property type="entry name" value="YybT"/>
    <property type="match status" value="1"/>
</dbReference>
<comment type="cofactor">
    <cofactor evidence="2">
        <name>Mn(2+)</name>
        <dbReference type="ChEBI" id="CHEBI:29035"/>
    </cofactor>
    <text evidence="2">For phosphodiesterase activity, probably binds 2 Mn(2+) per subunit.</text>
</comment>
<proteinExistence type="inferred from homology"/>
<dbReference type="SUPFAM" id="SSF64182">
    <property type="entry name" value="DHH phosphoesterases"/>
    <property type="match status" value="1"/>
</dbReference>
<keyword evidence="3" id="KW-1133">Transmembrane helix</keyword>
<keyword evidence="2" id="KW-0464">Manganese</keyword>
<dbReference type="Pfam" id="PF24898">
    <property type="entry name" value="GGDEF_GdpP"/>
    <property type="match status" value="1"/>
</dbReference>
<keyword evidence="3" id="KW-0812">Transmembrane</keyword>
<dbReference type="PANTHER" id="PTHR47618:SF2">
    <property type="entry name" value="CYCLIC-DI-AMP PHOSPHODIESTERASE GDPP"/>
    <property type="match status" value="1"/>
</dbReference>
<evidence type="ECO:0000313" key="7">
    <source>
        <dbReference type="Proteomes" id="UP000713880"/>
    </source>
</evidence>
<dbReference type="InterPro" id="IPR014528">
    <property type="entry name" value="GdpP/PdeA"/>
</dbReference>
<dbReference type="InterPro" id="IPR001667">
    <property type="entry name" value="DDH_dom"/>
</dbReference>
<keyword evidence="1" id="KW-0378">Hydrolase</keyword>
<keyword evidence="1" id="KW-1003">Cell membrane</keyword>
<feature type="binding site" evidence="2">
    <location>
        <position position="382"/>
    </location>
    <ligand>
        <name>Mn(2+)</name>
        <dbReference type="ChEBI" id="CHEBI:29035"/>
        <label>2</label>
    </ligand>
</feature>
<keyword evidence="1 3" id="KW-0472">Membrane</keyword>
<dbReference type="Proteomes" id="UP000713880">
    <property type="component" value="Unassembled WGS sequence"/>
</dbReference>
<dbReference type="Pfam" id="PF02272">
    <property type="entry name" value="DHHA1"/>
    <property type="match status" value="1"/>
</dbReference>
<feature type="binding site" evidence="2">
    <location>
        <position position="376"/>
    </location>
    <ligand>
        <name>Mn(2+)</name>
        <dbReference type="ChEBI" id="CHEBI:29035"/>
        <label>1</label>
    </ligand>
</feature>
<organism evidence="6 7">
    <name type="scientific">Mordavella massiliensis</name>
    <dbReference type="NCBI Taxonomy" id="1871024"/>
    <lineage>
        <taxon>Bacteria</taxon>
        <taxon>Bacillati</taxon>
        <taxon>Bacillota</taxon>
        <taxon>Clostridia</taxon>
        <taxon>Eubacteriales</taxon>
        <taxon>Clostridiaceae</taxon>
        <taxon>Mordavella</taxon>
    </lineage>
</organism>
<evidence type="ECO:0000256" key="1">
    <source>
        <dbReference type="PIRNR" id="PIRNR026583"/>
    </source>
</evidence>
<reference evidence="6" key="2">
    <citation type="journal article" date="2021" name="Sci. Rep.">
        <title>The distribution of antibiotic resistance genes in chicken gut microbiota commensals.</title>
        <authorList>
            <person name="Juricova H."/>
            <person name="Matiasovicova J."/>
            <person name="Kubasova T."/>
            <person name="Cejkova D."/>
            <person name="Rychlik I."/>
        </authorList>
    </citation>
    <scope>NUCLEOTIDE SEQUENCE</scope>
    <source>
        <strain evidence="6">An420c</strain>
    </source>
</reference>
<evidence type="ECO:0000313" key="6">
    <source>
        <dbReference type="EMBL" id="MBM6826837.1"/>
    </source>
</evidence>
<dbReference type="EC" id="3.1.4.-" evidence="1"/>
<dbReference type="Gene3D" id="3.10.310.30">
    <property type="match status" value="1"/>
</dbReference>
<dbReference type="AlphaFoldDB" id="A0A938X1T7"/>
<dbReference type="Gene3D" id="3.90.1640.10">
    <property type="entry name" value="inorganic pyrophosphatase (n-terminal core)"/>
    <property type="match status" value="1"/>
</dbReference>
<dbReference type="GO" id="GO:0016787">
    <property type="term" value="F:hydrolase activity"/>
    <property type="evidence" value="ECO:0007669"/>
    <property type="project" value="UniProtKB-UniRule"/>
</dbReference>
<dbReference type="GO" id="GO:0003676">
    <property type="term" value="F:nucleic acid binding"/>
    <property type="evidence" value="ECO:0007669"/>
    <property type="project" value="UniProtKB-UniRule"/>
</dbReference>
<feature type="binding site" evidence="2">
    <location>
        <position position="380"/>
    </location>
    <ligand>
        <name>Mn(2+)</name>
        <dbReference type="ChEBI" id="CHEBI:29035"/>
        <label>1</label>
    </ligand>
</feature>
<dbReference type="InterPro" id="IPR051319">
    <property type="entry name" value="Oligoribo/pAp-PDE_c-di-AMP_PDE"/>
</dbReference>
<feature type="binding site" evidence="2">
    <location>
        <position position="529"/>
    </location>
    <ligand>
        <name>Mn(2+)</name>
        <dbReference type="ChEBI" id="CHEBI:29035"/>
        <label>2</label>
    </ligand>
</feature>
<feature type="domain" description="DHHA1" evidence="5">
    <location>
        <begin position="604"/>
        <end position="679"/>
    </location>
</feature>
<dbReference type="InterPro" id="IPR003156">
    <property type="entry name" value="DHHA1_dom"/>
</dbReference>
<reference evidence="6" key="1">
    <citation type="submission" date="2020-08" db="EMBL/GenBank/DDBJ databases">
        <authorList>
            <person name="Cejkova D."/>
            <person name="Kubasova T."/>
            <person name="Jahodarova E."/>
            <person name="Rychlik I."/>
        </authorList>
    </citation>
    <scope>NUCLEOTIDE SEQUENCE</scope>
    <source>
        <strain evidence="6">An420c</strain>
    </source>
</reference>
<evidence type="ECO:0000256" key="2">
    <source>
        <dbReference type="PIRSR" id="PIRSR026583-50"/>
    </source>
</evidence>
<feature type="domain" description="DDH" evidence="4">
    <location>
        <begin position="370"/>
        <end position="526"/>
    </location>
</feature>
<comment type="subcellular location">
    <subcellularLocation>
        <location evidence="1">Cell membrane</location>
    </subcellularLocation>
</comment>
<dbReference type="InterPro" id="IPR038763">
    <property type="entry name" value="DHH_sf"/>
</dbReference>
<feature type="binding site" evidence="2">
    <location>
        <position position="474"/>
    </location>
    <ligand>
        <name>Mn(2+)</name>
        <dbReference type="ChEBI" id="CHEBI:29035"/>
        <label>2</label>
    </ligand>
</feature>
<dbReference type="RefSeq" id="WP_204908883.1">
    <property type="nucleotide sequence ID" value="NZ_JACJLV010000018.1"/>
</dbReference>
<evidence type="ECO:0000259" key="4">
    <source>
        <dbReference type="Pfam" id="PF01368"/>
    </source>
</evidence>
<evidence type="ECO:0000259" key="5">
    <source>
        <dbReference type="Pfam" id="PF02272"/>
    </source>
</evidence>
<accession>A0A938X1T7</accession>
<feature type="transmembrane region" description="Helical" evidence="3">
    <location>
        <begin position="43"/>
        <end position="63"/>
    </location>
</feature>
<feature type="binding site" evidence="2">
    <location>
        <position position="450"/>
    </location>
    <ligand>
        <name>Mn(2+)</name>
        <dbReference type="ChEBI" id="CHEBI:29035"/>
        <label>2</label>
    </ligand>
</feature>
<dbReference type="FunFam" id="3.90.1640.10:FF:000002">
    <property type="entry name" value="Cyclic-di-AMP phosphodiesterase"/>
    <property type="match status" value="1"/>
</dbReference>
<dbReference type="GO" id="GO:0046872">
    <property type="term" value="F:metal ion binding"/>
    <property type="evidence" value="ECO:0007669"/>
    <property type="project" value="UniProtKB-KW"/>
</dbReference>
<keyword evidence="7" id="KW-1185">Reference proteome</keyword>
<gene>
    <name evidence="6" type="ORF">H6A13_06950</name>
</gene>
<dbReference type="PANTHER" id="PTHR47618">
    <property type="entry name" value="BIFUNCTIONAL OLIGORIBONUCLEASE AND PAP PHOSPHATASE NRNA"/>
    <property type="match status" value="1"/>
</dbReference>
<comment type="similarity">
    <text evidence="1">Belongs to the GdpP/PdeA phosphodiesterase family.</text>
</comment>
<sequence length="686" mass="77549">MSEKQNGKVRLTGQLKLYMELPAVMAFLLAALNIWIYRLDRRVGFLMLFFVLIYIFMVGYLYIYSKSIVMKDLVEFAAQYGIVQNVLLKELAIPYAILLDDGKAVWMNEQFERVLGGKPKGDAYISKYIPELNVSIFPRREGDVVEIEVYHADKEYRAELRRVSVEGFAETEKLLEMPEEKEYFIAVYLQDVTELNRYIKENEQQRLVAGLIYIDNYDEVVDSVEEVRQSLLMALVDRKINQYIAGVDGIVKKMENDKYFIVIKKQYFKQLEEDKLSLLEDVKSVNIGNNIPATLSIGLGSSTVSYAQSYNYARVAIDLALARGGDQAVIKDCDGITYYGGRREQTAKNTRVKARVKAEALREFITVKDKIFVMGHKLTDVDAFGAAIGIYRAAAALEKNVHIVINEISASLRPLYESYEKDSSYPDDLFLTSAEAIPMVDEDSMVIVVDTNRPQMTECEELLKKTRTIVVLDHHRQSSDNIENALLSYIEPYASSSCEMVSEVLQYIVDDIKIPKLEASSMYAGIMIDTNNFVNRTGVRTFEAAAFLRRCGADITLVRKMFRDDMESYRAKAEIISSAEVYQQKFAIAVGRDLTIESPTIIGAQAADELLDISGIKASFVLTEYNGRIYVSARAIDEVNVQIIMERFGGGGHMNASGAQFDHTDMEKAVADLKKVLDDMVKEGDI</sequence>
<dbReference type="EMBL" id="JACJLV010000018">
    <property type="protein sequence ID" value="MBM6826837.1"/>
    <property type="molecule type" value="Genomic_DNA"/>
</dbReference>
<protein>
    <recommendedName>
        <fullName evidence="1">Cyclic-di-AMP phosphodiesterase</fullName>
        <ecNumber evidence="1">3.1.4.-</ecNumber>
    </recommendedName>
</protein>
<comment type="function">
    <text evidence="1">Has phosphodiesterase (PDE) activity against cyclic-di-AMP (c-di-AMP).</text>
</comment>
<evidence type="ECO:0000256" key="3">
    <source>
        <dbReference type="SAM" id="Phobius"/>
    </source>
</evidence>
<name>A0A938X1T7_9CLOT</name>
<dbReference type="GO" id="GO:0005886">
    <property type="term" value="C:plasma membrane"/>
    <property type="evidence" value="ECO:0007669"/>
    <property type="project" value="UniProtKB-SubCell"/>
</dbReference>